<accession>A0A0M4LC69</accession>
<keyword evidence="1 2" id="KW-0808">Transferase</keyword>
<protein>
    <submittedName>
        <fullName evidence="2">CoA-transferase</fullName>
    </submittedName>
</protein>
<dbReference type="InterPro" id="IPR044855">
    <property type="entry name" value="CoA-Trfase_III_dom3_sf"/>
</dbReference>
<dbReference type="Pfam" id="PF02515">
    <property type="entry name" value="CoA_transf_3"/>
    <property type="match status" value="1"/>
</dbReference>
<name>A0A0M4LC69_9GAMM</name>
<dbReference type="GO" id="GO:0008410">
    <property type="term" value="F:CoA-transferase activity"/>
    <property type="evidence" value="ECO:0007669"/>
    <property type="project" value="TreeGrafter"/>
</dbReference>
<proteinExistence type="predicted"/>
<dbReference type="Gene3D" id="3.40.50.10540">
    <property type="entry name" value="Crotonobetainyl-coa:carnitine coa-transferase, domain 1"/>
    <property type="match status" value="1"/>
</dbReference>
<dbReference type="PANTHER" id="PTHR48207">
    <property type="entry name" value="SUCCINATE--HYDROXYMETHYLGLUTARATE COA-TRANSFERASE"/>
    <property type="match status" value="1"/>
</dbReference>
<dbReference type="Gene3D" id="3.30.1540.10">
    <property type="entry name" value="formyl-coa transferase, domain 3"/>
    <property type="match status" value="1"/>
</dbReference>
<organism evidence="2 3">
    <name type="scientific">Candidatus Pseudothioglobus singularis PS1</name>
    <dbReference type="NCBI Taxonomy" id="1125411"/>
    <lineage>
        <taxon>Bacteria</taxon>
        <taxon>Pseudomonadati</taxon>
        <taxon>Pseudomonadota</taxon>
        <taxon>Gammaproteobacteria</taxon>
        <taxon>Candidatus Pseudothioglobaceae</taxon>
        <taxon>Candidatus Pseudothioglobus</taxon>
    </lineage>
</organism>
<dbReference type="RefSeq" id="WP_053819581.1">
    <property type="nucleotide sequence ID" value="NZ_CP006911.1"/>
</dbReference>
<dbReference type="InterPro" id="IPR023606">
    <property type="entry name" value="CoA-Trfase_III_dom_1_sf"/>
</dbReference>
<evidence type="ECO:0000256" key="1">
    <source>
        <dbReference type="ARBA" id="ARBA00022679"/>
    </source>
</evidence>
<evidence type="ECO:0000313" key="3">
    <source>
        <dbReference type="Proteomes" id="UP000068905"/>
    </source>
</evidence>
<dbReference type="STRING" id="1125411.W908_00940"/>
<dbReference type="PATRIC" id="fig|1125411.7.peg.185"/>
<dbReference type="OrthoDB" id="9058532at2"/>
<dbReference type="InterPro" id="IPR050483">
    <property type="entry name" value="CoA-transferase_III_domain"/>
</dbReference>
<gene>
    <name evidence="2" type="ORF">W908_00940</name>
</gene>
<reference evidence="2 3" key="1">
    <citation type="journal article" date="2015" name="Genome Announc.">
        <title>Genome Sequence of 'Candidatus Thioglobus singularis' Strain PS1, a Mixotroph from the SUP05 Clade of Marine Gammaproteobacteria.</title>
        <authorList>
            <person name="Marshall K.T."/>
            <person name="Morris R.M."/>
        </authorList>
    </citation>
    <scope>NUCLEOTIDE SEQUENCE [LARGE SCALE GENOMIC DNA]</scope>
    <source>
        <strain evidence="2 3">PS1</strain>
    </source>
</reference>
<dbReference type="Proteomes" id="UP000068905">
    <property type="component" value="Chromosome"/>
</dbReference>
<evidence type="ECO:0000313" key="2">
    <source>
        <dbReference type="EMBL" id="ALE01294.1"/>
    </source>
</evidence>
<sequence>MKSLEGYRVLDLSNVLSGPFCACQLAHLGAEVIKIELPVRGDLARQLGLDIELNQKLMGATFLAQNSGKRSITINLKSSEGINLFKRLVETADVVVENFRPGVMNRLGVGYEVLRDLNPDLIYCAISGFGQEGALKSRPAYDQIIQGMSGTMNITGDKDSAPLRVGYPIADTIGGLTAAFAISAALAKQGGNRGTFIDVSMLESVMCTMGFQISNYFNAYQEPQAMGNENFTSSPSGTFKTSSGQINIAANKQEQFEATCQVLGLNELLENPKFATREARLENRSELSDILNLTLMTRSTDEWTELLNDKGVPCGPILTVPEALAQPQIADRGMVGTYNDVPGVGRDIKITRTGIKLDGNAPTVDNPPPMLGEHTDEILGELGLTETEIKTLKEQKAI</sequence>
<keyword evidence="3" id="KW-1185">Reference proteome</keyword>
<dbReference type="EMBL" id="CP006911">
    <property type="protein sequence ID" value="ALE01294.1"/>
    <property type="molecule type" value="Genomic_DNA"/>
</dbReference>
<dbReference type="SUPFAM" id="SSF89796">
    <property type="entry name" value="CoA-transferase family III (CaiB/BaiF)"/>
    <property type="match status" value="1"/>
</dbReference>
<dbReference type="PANTHER" id="PTHR48207:SF3">
    <property type="entry name" value="SUCCINATE--HYDROXYMETHYLGLUTARATE COA-TRANSFERASE"/>
    <property type="match status" value="1"/>
</dbReference>
<dbReference type="AlphaFoldDB" id="A0A0M4LC69"/>
<dbReference type="InterPro" id="IPR003673">
    <property type="entry name" value="CoA-Trfase_fam_III"/>
</dbReference>
<dbReference type="KEGG" id="tsn:W908_00940"/>